<name>A0A229S5A7_9PSEU</name>
<dbReference type="Gene3D" id="3.40.50.11710">
    <property type="entry name" value="Cyclodipeptide synthase"/>
    <property type="match status" value="1"/>
</dbReference>
<dbReference type="InterPro" id="IPR030903">
    <property type="entry name" value="CDPS"/>
</dbReference>
<evidence type="ECO:0000313" key="5">
    <source>
        <dbReference type="Proteomes" id="UP000215223"/>
    </source>
</evidence>
<dbReference type="GO" id="GO:0016755">
    <property type="term" value="F:aminoacyltransferase activity"/>
    <property type="evidence" value="ECO:0007669"/>
    <property type="project" value="InterPro"/>
</dbReference>
<dbReference type="EMBL" id="NMQT01000070">
    <property type="protein sequence ID" value="OXM54107.1"/>
    <property type="molecule type" value="Genomic_DNA"/>
</dbReference>
<keyword evidence="5" id="KW-1185">Reference proteome</keyword>
<dbReference type="RefSeq" id="WP_093935407.1">
    <property type="nucleotide sequence ID" value="NZ_JBHUSO010000539.1"/>
</dbReference>
<gene>
    <name evidence="4" type="ORF">CFP71_20130</name>
</gene>
<sequence length="233" mass="25949">MLRPLPLTEHCADPLARAEHVCIGISPFNSYFTVERIADLARWAMSVFHGFHFFVPDGPSAFTLEALGYDPARAAQKAQRQGNYTRNKIVRALLQVCPSDPNTLILDAAALEADPAYLGLLSEAHQRFALDPEFAEQCLGATNWVLDRRLPEGEHPTRDQLRSAVRYFLAELPMFVGTVAVAGVGSSVFAYHQRVSFLERLYRGELSWRPLPGQGFVVLEQAVPEQAVAERVE</sequence>
<protein>
    <recommendedName>
        <fullName evidence="3">Cyclodipeptide synthase</fullName>
    </recommendedName>
</protein>
<dbReference type="Pfam" id="PF16715">
    <property type="entry name" value="CDPS"/>
    <property type="match status" value="1"/>
</dbReference>
<organism evidence="4 5">
    <name type="scientific">Amycolatopsis thailandensis</name>
    <dbReference type="NCBI Taxonomy" id="589330"/>
    <lineage>
        <taxon>Bacteria</taxon>
        <taxon>Bacillati</taxon>
        <taxon>Actinomycetota</taxon>
        <taxon>Actinomycetes</taxon>
        <taxon>Pseudonocardiales</taxon>
        <taxon>Pseudonocardiaceae</taxon>
        <taxon>Amycolatopsis</taxon>
    </lineage>
</organism>
<evidence type="ECO:0000256" key="3">
    <source>
        <dbReference type="ARBA" id="ARBA00030771"/>
    </source>
</evidence>
<evidence type="ECO:0000256" key="1">
    <source>
        <dbReference type="ARBA" id="ARBA00006034"/>
    </source>
</evidence>
<dbReference type="AlphaFoldDB" id="A0A229S5A7"/>
<evidence type="ECO:0000256" key="2">
    <source>
        <dbReference type="ARBA" id="ARBA00022679"/>
    </source>
</evidence>
<comment type="caution">
    <text evidence="4">The sequence shown here is derived from an EMBL/GenBank/DDBJ whole genome shotgun (WGS) entry which is preliminary data.</text>
</comment>
<dbReference type="OrthoDB" id="2895472at2"/>
<keyword evidence="2" id="KW-0808">Transferase</keyword>
<comment type="similarity">
    <text evidence="1">Belongs to the CDPS family.</text>
</comment>
<evidence type="ECO:0000313" key="4">
    <source>
        <dbReference type="EMBL" id="OXM54107.1"/>
    </source>
</evidence>
<dbReference type="InterPro" id="IPR038622">
    <property type="entry name" value="CDPS_sf"/>
</dbReference>
<accession>A0A229S5A7</accession>
<dbReference type="Proteomes" id="UP000215223">
    <property type="component" value="Unassembled WGS sequence"/>
</dbReference>
<dbReference type="NCBIfam" id="TIGR04539">
    <property type="entry name" value="tRNA_cyclodipep"/>
    <property type="match status" value="1"/>
</dbReference>
<proteinExistence type="inferred from homology"/>
<reference evidence="4 5" key="1">
    <citation type="submission" date="2017-07" db="EMBL/GenBank/DDBJ databases">
        <title>Amycolatopsis thailandensis Genome sequencing and assembly.</title>
        <authorList>
            <person name="Kaur N."/>
            <person name="Mayilraj S."/>
        </authorList>
    </citation>
    <scope>NUCLEOTIDE SEQUENCE [LARGE SCALE GENOMIC DNA]</scope>
    <source>
        <strain evidence="4 5">JCM 16380</strain>
    </source>
</reference>